<dbReference type="EMBL" id="BPQB01000036">
    <property type="protein sequence ID" value="GJE93906.1"/>
    <property type="molecule type" value="Genomic_DNA"/>
</dbReference>
<name>A0A9P3GFD0_9APHY</name>
<keyword evidence="1" id="KW-0677">Repeat</keyword>
<proteinExistence type="predicted"/>
<evidence type="ECO:0000313" key="3">
    <source>
        <dbReference type="EMBL" id="GJE93906.1"/>
    </source>
</evidence>
<dbReference type="Proteomes" id="UP000703269">
    <property type="component" value="Unassembled WGS sequence"/>
</dbReference>
<dbReference type="OrthoDB" id="2804352at2759"/>
<dbReference type="SUPFAM" id="SSF52540">
    <property type="entry name" value="P-loop containing nucleoside triphosphate hydrolases"/>
    <property type="match status" value="1"/>
</dbReference>
<dbReference type="Pfam" id="PF24883">
    <property type="entry name" value="NPHP3_N"/>
    <property type="match status" value="1"/>
</dbReference>
<dbReference type="InterPro" id="IPR056884">
    <property type="entry name" value="NPHP3-like_N"/>
</dbReference>
<feature type="domain" description="Nephrocystin 3-like N-terminal" evidence="2">
    <location>
        <begin position="283"/>
        <end position="435"/>
    </location>
</feature>
<accession>A0A9P3GFD0</accession>
<dbReference type="AlphaFoldDB" id="A0A9P3GFD0"/>
<reference evidence="3 4" key="1">
    <citation type="submission" date="2021-08" db="EMBL/GenBank/DDBJ databases">
        <title>Draft Genome Sequence of Phanerochaete sordida strain YK-624.</title>
        <authorList>
            <person name="Mori T."/>
            <person name="Dohra H."/>
            <person name="Suzuki T."/>
            <person name="Kawagishi H."/>
            <person name="Hirai H."/>
        </authorList>
    </citation>
    <scope>NUCLEOTIDE SEQUENCE [LARGE SCALE GENOMIC DNA]</scope>
    <source>
        <strain evidence="3 4">YK-624</strain>
    </source>
</reference>
<dbReference type="PANTHER" id="PTHR10039:SF14">
    <property type="entry name" value="NACHT DOMAIN-CONTAINING PROTEIN"/>
    <property type="match status" value="1"/>
</dbReference>
<organism evidence="3 4">
    <name type="scientific">Phanerochaete sordida</name>
    <dbReference type="NCBI Taxonomy" id="48140"/>
    <lineage>
        <taxon>Eukaryota</taxon>
        <taxon>Fungi</taxon>
        <taxon>Dikarya</taxon>
        <taxon>Basidiomycota</taxon>
        <taxon>Agaricomycotina</taxon>
        <taxon>Agaricomycetes</taxon>
        <taxon>Polyporales</taxon>
        <taxon>Phanerochaetaceae</taxon>
        <taxon>Phanerochaete</taxon>
    </lineage>
</organism>
<evidence type="ECO:0000256" key="1">
    <source>
        <dbReference type="ARBA" id="ARBA00022737"/>
    </source>
</evidence>
<dbReference type="InterPro" id="IPR059179">
    <property type="entry name" value="MLKL-like_MCAfunc"/>
</dbReference>
<dbReference type="CDD" id="cd21037">
    <property type="entry name" value="MLKL_NTD"/>
    <property type="match status" value="1"/>
</dbReference>
<dbReference type="Gene3D" id="3.40.50.300">
    <property type="entry name" value="P-loop containing nucleotide triphosphate hydrolases"/>
    <property type="match status" value="1"/>
</dbReference>
<dbReference type="InterPro" id="IPR027417">
    <property type="entry name" value="P-loop_NTPase"/>
</dbReference>
<sequence>MAHFRFRKRDVALDQVPIVLEIVKIVAEAAPVPCLGLVADGLSSIVERVQEVRTNSEDARAFLEKSQKLDAAVVSMVSDANAALDASGRFTLQERLEKLLGALTEARISAEKLRGGAGFWGAFEGVIYAKRNEAVLKDLNEQITTAVILFKFQGQVAVEIEICNVRHDAKITKNVVINTERIVGAVGHGVEEIRHSIKNVWTTIINTGAMVGNIGREIKIVQHTMLTADEERLLNSIPHAHAGYQAVDELKSGFLQGTREELFGDLDIWICQRPPPPPEILQQLYLLSGGAGLGKSSVAHQLCVRIAERRRMNLGASFFFVRGGGDLESARSFFSTIAHQLALSQPILRPYISSAVPAFLKDGEQQQMLRTFEGLLWNPLTQFASSTSGLDQPITFIVIDGLDECKDRALVPELLRCLIRLVRAFSWLRIFVAARPEPHIIPSLTSSSSSDIVHHVSLNETFNEWRDDVDKYLRATVPQLESCREYVRINPDKLNQLISRAGGVFIYARVAVNFLEAFNDNPEEVFTLLLGARESELPPIDNLYLQVLRLAFPAEYLRIMPERAERLRRLLTFLALRRSDLSPTATALLLGLSKDNVVQMVDRLRSVLLVNEDGKVVPLHATFAEFLMDASRCIDPVFHIERASGHALLVSRCFATFSFEIVEAFLASARDGTNEGLQSCVRYTFHWDDHLKSAKYSTELSQQLQTLVNVQIPMFTRLHGKFARHREALTAFLELSGDPTAIFAEYIKFNEYCYDWWWARIRRDYDGSPRAVDTDSGVTDDPVKVSEYLNKELRANETGHTVSSEDLIRYGAVMEDFVMRIRSSGSEALWYDRKLAAGWASTFESW</sequence>
<dbReference type="PANTHER" id="PTHR10039">
    <property type="entry name" value="AMELOGENIN"/>
    <property type="match status" value="1"/>
</dbReference>
<comment type="caution">
    <text evidence="3">The sequence shown here is derived from an EMBL/GenBank/DDBJ whole genome shotgun (WGS) entry which is preliminary data.</text>
</comment>
<gene>
    <name evidence="3" type="ORF">PsYK624_100710</name>
</gene>
<evidence type="ECO:0000313" key="4">
    <source>
        <dbReference type="Proteomes" id="UP000703269"/>
    </source>
</evidence>
<keyword evidence="4" id="KW-1185">Reference proteome</keyword>
<evidence type="ECO:0000259" key="2">
    <source>
        <dbReference type="Pfam" id="PF24883"/>
    </source>
</evidence>
<protein>
    <submittedName>
        <fullName evidence="3">AAA-16 domain-containing protein</fullName>
    </submittedName>
</protein>